<organism evidence="1 2">
    <name type="scientific">Pontiella sulfatireligans</name>
    <dbReference type="NCBI Taxonomy" id="2750658"/>
    <lineage>
        <taxon>Bacteria</taxon>
        <taxon>Pseudomonadati</taxon>
        <taxon>Kiritimatiellota</taxon>
        <taxon>Kiritimatiellia</taxon>
        <taxon>Kiritimatiellales</taxon>
        <taxon>Pontiellaceae</taxon>
        <taxon>Pontiella</taxon>
    </lineage>
</organism>
<dbReference type="AlphaFoldDB" id="A0A6C2UJB4"/>
<reference evidence="1 2" key="1">
    <citation type="submission" date="2019-04" db="EMBL/GenBank/DDBJ databases">
        <authorList>
            <person name="Van Vliet M D."/>
        </authorList>
    </citation>
    <scope>NUCLEOTIDE SEQUENCE [LARGE SCALE GENOMIC DNA]</scope>
    <source>
        <strain evidence="1 2">F21</strain>
    </source>
</reference>
<dbReference type="GO" id="GO:0019867">
    <property type="term" value="C:outer membrane"/>
    <property type="evidence" value="ECO:0007669"/>
    <property type="project" value="InterPro"/>
</dbReference>
<evidence type="ECO:0000313" key="1">
    <source>
        <dbReference type="EMBL" id="VGO20049.1"/>
    </source>
</evidence>
<dbReference type="GO" id="GO:0043165">
    <property type="term" value="P:Gram-negative-bacterium-type cell outer membrane assembly"/>
    <property type="evidence" value="ECO:0007669"/>
    <property type="project" value="InterPro"/>
</dbReference>
<dbReference type="Pfam" id="PF04390">
    <property type="entry name" value="LptE"/>
    <property type="match status" value="1"/>
</dbReference>
<dbReference type="PROSITE" id="PS51257">
    <property type="entry name" value="PROKAR_LIPOPROTEIN"/>
    <property type="match status" value="1"/>
</dbReference>
<sequence length="169" mass="18947">MKRRIHLLTSLVATLFLTGCMGYQLGGSRPDGIETVYLAPVVNKTGETAIELPVTQALRERIQNDGRLKLVNDASQADAVIEVELVKFKLKAIAFQRKQKTTAREFRMRIDAVASLKSTTTDEILSESKTYGNANFTFDSDLTNAKRQATPRAAYELAEYMVDDLIEQW</sequence>
<dbReference type="Proteomes" id="UP000346198">
    <property type="component" value="Unassembled WGS sequence"/>
</dbReference>
<name>A0A6C2UJB4_9BACT</name>
<keyword evidence="2" id="KW-1185">Reference proteome</keyword>
<protein>
    <recommendedName>
        <fullName evidence="3">Lipopolysaccharide-assembly</fullName>
    </recommendedName>
</protein>
<evidence type="ECO:0008006" key="3">
    <source>
        <dbReference type="Google" id="ProtNLM"/>
    </source>
</evidence>
<evidence type="ECO:0000313" key="2">
    <source>
        <dbReference type="Proteomes" id="UP000346198"/>
    </source>
</evidence>
<dbReference type="RefSeq" id="WP_136061495.1">
    <property type="nucleotide sequence ID" value="NZ_CAAHFH010000001.1"/>
</dbReference>
<accession>A0A6C2UJB4</accession>
<gene>
    <name evidence="1" type="ORF">SCARR_02109</name>
</gene>
<dbReference type="EMBL" id="CAAHFH010000001">
    <property type="protein sequence ID" value="VGO20049.1"/>
    <property type="molecule type" value="Genomic_DNA"/>
</dbReference>
<proteinExistence type="predicted"/>
<dbReference type="Gene3D" id="3.30.160.150">
    <property type="entry name" value="Lipoprotein like domain"/>
    <property type="match status" value="1"/>
</dbReference>
<dbReference type="InterPro" id="IPR007485">
    <property type="entry name" value="LPS_assembly_LptE"/>
</dbReference>